<keyword evidence="3" id="KW-1185">Reference proteome</keyword>
<comment type="caution">
    <text evidence="2">The sequence shown here is derived from an EMBL/GenBank/DDBJ whole genome shotgun (WGS) entry which is preliminary data.</text>
</comment>
<evidence type="ECO:0000256" key="1">
    <source>
        <dbReference type="SAM" id="MobiDB-lite"/>
    </source>
</evidence>
<proteinExistence type="predicted"/>
<evidence type="ECO:0000313" key="3">
    <source>
        <dbReference type="Proteomes" id="UP000284706"/>
    </source>
</evidence>
<organism evidence="2 3">
    <name type="scientific">Gymnopilus dilepis</name>
    <dbReference type="NCBI Taxonomy" id="231916"/>
    <lineage>
        <taxon>Eukaryota</taxon>
        <taxon>Fungi</taxon>
        <taxon>Dikarya</taxon>
        <taxon>Basidiomycota</taxon>
        <taxon>Agaricomycotina</taxon>
        <taxon>Agaricomycetes</taxon>
        <taxon>Agaricomycetidae</taxon>
        <taxon>Agaricales</taxon>
        <taxon>Agaricineae</taxon>
        <taxon>Hymenogastraceae</taxon>
        <taxon>Gymnopilus</taxon>
    </lineage>
</organism>
<name>A0A409W6V6_9AGAR</name>
<reference evidence="2 3" key="1">
    <citation type="journal article" date="2018" name="Evol. Lett.">
        <title>Horizontal gene cluster transfer increased hallucinogenic mushroom diversity.</title>
        <authorList>
            <person name="Reynolds H.T."/>
            <person name="Vijayakumar V."/>
            <person name="Gluck-Thaler E."/>
            <person name="Korotkin H.B."/>
            <person name="Matheny P.B."/>
            <person name="Slot J.C."/>
        </authorList>
    </citation>
    <scope>NUCLEOTIDE SEQUENCE [LARGE SCALE GENOMIC DNA]</scope>
    <source>
        <strain evidence="2 3">SRW20</strain>
    </source>
</reference>
<sequence length="193" mass="21180">MSDPEPYLNDMFIKRGDPTALKSRLSSSSWTQKSARSRMSPTSYPAIAKDSSAQVDGLSESSPSSAPPSPQASQDDAPAPDTNLAGDDEEVSDLFDDQKSDASNGPPASDPSARLAFVQERIDDLSNRAQYCGCDSAFGYEDDGTVRHEAPDCAFERWENYVDEERRLIEELDGPNEAAAMWASRWSIFGDRR</sequence>
<accession>A0A409W6V6</accession>
<feature type="compositionally biased region" description="Polar residues" evidence="1">
    <location>
        <begin position="24"/>
        <end position="43"/>
    </location>
</feature>
<dbReference type="EMBL" id="NHYE01005354">
    <property type="protein sequence ID" value="PPQ74246.1"/>
    <property type="molecule type" value="Genomic_DNA"/>
</dbReference>
<dbReference type="AlphaFoldDB" id="A0A409W6V6"/>
<dbReference type="Proteomes" id="UP000284706">
    <property type="component" value="Unassembled WGS sequence"/>
</dbReference>
<dbReference type="InParanoid" id="A0A409W6V6"/>
<evidence type="ECO:0000313" key="2">
    <source>
        <dbReference type="EMBL" id="PPQ74246.1"/>
    </source>
</evidence>
<feature type="compositionally biased region" description="Acidic residues" evidence="1">
    <location>
        <begin position="86"/>
        <end position="95"/>
    </location>
</feature>
<gene>
    <name evidence="2" type="ORF">CVT26_004442</name>
</gene>
<feature type="compositionally biased region" description="Low complexity" evidence="1">
    <location>
        <begin position="71"/>
        <end position="81"/>
    </location>
</feature>
<protein>
    <submittedName>
        <fullName evidence="2">Uncharacterized protein</fullName>
    </submittedName>
</protein>
<feature type="region of interest" description="Disordered" evidence="1">
    <location>
        <begin position="1"/>
        <end position="112"/>
    </location>
</feature>